<feature type="transmembrane region" description="Helical" evidence="1">
    <location>
        <begin position="39"/>
        <end position="56"/>
    </location>
</feature>
<sequence>MKVNGEARARKIEKATWWMLAGVIAIWSIMLFLDGKSQKVFMGGLTIFVLAAAAVWQAKSRHPLPPYFISMVYVFIFLAIGLGTFGGFYSVAHFDDVLHLLSGVWTGYGGWLVMEYMVGKEISSRLPKAFIGFYVIVFALAVAGLWELLEFAGDKLFHFTAQGRDHDDTMFDMIDGLIGGITVAFFLIKKQDKKGQ</sequence>
<dbReference type="OrthoDB" id="4966203at2"/>
<feature type="transmembrane region" description="Helical" evidence="1">
    <location>
        <begin position="68"/>
        <end position="91"/>
    </location>
</feature>
<feature type="transmembrane region" description="Helical" evidence="1">
    <location>
        <begin position="130"/>
        <end position="149"/>
    </location>
</feature>
<name>A0A1G8VB80_ANEMI</name>
<feature type="transmembrane region" description="Helical" evidence="1">
    <location>
        <begin position="169"/>
        <end position="188"/>
    </location>
</feature>
<feature type="transmembrane region" description="Helical" evidence="1">
    <location>
        <begin position="15"/>
        <end position="33"/>
    </location>
</feature>
<evidence type="ECO:0000256" key="1">
    <source>
        <dbReference type="SAM" id="Phobius"/>
    </source>
</evidence>
<dbReference type="InterPro" id="IPR014509">
    <property type="entry name" value="YjdF-like"/>
</dbReference>
<evidence type="ECO:0000313" key="3">
    <source>
        <dbReference type="Proteomes" id="UP000182836"/>
    </source>
</evidence>
<keyword evidence="1" id="KW-0472">Membrane</keyword>
<protein>
    <submittedName>
        <fullName evidence="2">Uncharacterized membrane protein YjdF</fullName>
    </submittedName>
</protein>
<accession>A0A1G8VB80</accession>
<dbReference type="AlphaFoldDB" id="A0A1G8VB80"/>
<proteinExistence type="predicted"/>
<keyword evidence="1" id="KW-0812">Transmembrane</keyword>
<keyword evidence="1" id="KW-1133">Transmembrane helix</keyword>
<dbReference type="EMBL" id="FNED01000023">
    <property type="protein sequence ID" value="SDJ63331.1"/>
    <property type="molecule type" value="Genomic_DNA"/>
</dbReference>
<reference evidence="2 3" key="1">
    <citation type="submission" date="2016-10" db="EMBL/GenBank/DDBJ databases">
        <authorList>
            <person name="de Groot N.N."/>
        </authorList>
    </citation>
    <scope>NUCLEOTIDE SEQUENCE [LARGE SCALE GENOMIC DNA]</scope>
    <source>
        <strain evidence="2 3">DSM 2895</strain>
    </source>
</reference>
<dbReference type="GeneID" id="42307002"/>
<dbReference type="Proteomes" id="UP000182836">
    <property type="component" value="Unassembled WGS sequence"/>
</dbReference>
<evidence type="ECO:0000313" key="2">
    <source>
        <dbReference type="EMBL" id="SDJ63331.1"/>
    </source>
</evidence>
<gene>
    <name evidence="2" type="ORF">SAMN04487909_1239</name>
</gene>
<organism evidence="2 3">
    <name type="scientific">Aneurinibacillus migulanus</name>
    <name type="common">Bacillus migulanus</name>
    <dbReference type="NCBI Taxonomy" id="47500"/>
    <lineage>
        <taxon>Bacteria</taxon>
        <taxon>Bacillati</taxon>
        <taxon>Bacillota</taxon>
        <taxon>Bacilli</taxon>
        <taxon>Bacillales</taxon>
        <taxon>Paenibacillaceae</taxon>
        <taxon>Aneurinibacillus group</taxon>
        <taxon>Aneurinibacillus</taxon>
    </lineage>
</organism>
<dbReference type="Pfam" id="PF09997">
    <property type="entry name" value="DUF2238"/>
    <property type="match status" value="1"/>
</dbReference>
<dbReference type="RefSeq" id="WP_052811841.1">
    <property type="nucleotide sequence ID" value="NZ_BJOA01000311.1"/>
</dbReference>